<feature type="chain" id="PRO_5036150542" evidence="1">
    <location>
        <begin position="20"/>
        <end position="295"/>
    </location>
</feature>
<keyword evidence="4" id="KW-1185">Reference proteome</keyword>
<sequence length="295" mass="32595">MFKRTLLMSALAISSAANAYMFEATYEYSDGNIKPEVDGTNRGDIEPSFHLLDVRVYMEDVSIAGGAWEEAAFLDKASYVNGQWRGLDVEVGNVMIKSNDYLIGGQAVINDFIIRSNISTGKNQSTDDRSVSGGFGFGSYIGEHHALTGDIAFDYDGAEDAFTYRLGVNYHGYLPIGDSIQSMSFDGTLYTNNTRYAADNRNGTLTGFSGIYTYYPLPQVGVGAEFDITSGSNRETTGNYTDSTSSDLGLFVHYYPINHFRLGINVMTGKEEDRTTNSKTINQTKSWAFNVRLRF</sequence>
<dbReference type="OrthoDB" id="6225858at2"/>
<gene>
    <name evidence="3" type="ORF">OPDIPICF_01540</name>
    <name evidence="2" type="ORF">OPDIPICF_04010</name>
</gene>
<dbReference type="Proteomes" id="UP000441399">
    <property type="component" value="Unassembled WGS sequence"/>
</dbReference>
<feature type="signal peptide" evidence="1">
    <location>
        <begin position="1"/>
        <end position="19"/>
    </location>
</feature>
<evidence type="ECO:0000256" key="1">
    <source>
        <dbReference type="SAM" id="SignalP"/>
    </source>
</evidence>
<protein>
    <submittedName>
        <fullName evidence="3">Uncharacterized protein</fullName>
    </submittedName>
</protein>
<accession>A0A5S9PZH1</accession>
<organism evidence="3 4">
    <name type="scientific">BD1-7 clade bacterium</name>
    <dbReference type="NCBI Taxonomy" id="2029982"/>
    <lineage>
        <taxon>Bacteria</taxon>
        <taxon>Pseudomonadati</taxon>
        <taxon>Pseudomonadota</taxon>
        <taxon>Gammaproteobacteria</taxon>
        <taxon>Cellvibrionales</taxon>
        <taxon>Spongiibacteraceae</taxon>
        <taxon>BD1-7 clade</taxon>
    </lineage>
</organism>
<dbReference type="EMBL" id="CACSIO010000012">
    <property type="protein sequence ID" value="CAA0110201.1"/>
    <property type="molecule type" value="Genomic_DNA"/>
</dbReference>
<evidence type="ECO:0000313" key="4">
    <source>
        <dbReference type="Proteomes" id="UP000441399"/>
    </source>
</evidence>
<dbReference type="EMBL" id="CACSIO010000003">
    <property type="protein sequence ID" value="CAA0094871.1"/>
    <property type="molecule type" value="Genomic_DNA"/>
</dbReference>
<evidence type="ECO:0000313" key="3">
    <source>
        <dbReference type="EMBL" id="CAA0110201.1"/>
    </source>
</evidence>
<evidence type="ECO:0000313" key="2">
    <source>
        <dbReference type="EMBL" id="CAA0094871.1"/>
    </source>
</evidence>
<reference evidence="3 4" key="1">
    <citation type="submission" date="2019-11" db="EMBL/GenBank/DDBJ databases">
        <authorList>
            <person name="Holert J."/>
        </authorList>
    </citation>
    <scope>NUCLEOTIDE SEQUENCE [LARGE SCALE GENOMIC DNA]</scope>
    <source>
        <strain evidence="3">SB11_3</strain>
    </source>
</reference>
<dbReference type="AlphaFoldDB" id="A0A5S9PZH1"/>
<proteinExistence type="predicted"/>
<name>A0A5S9PZH1_9GAMM</name>
<keyword evidence="1" id="KW-0732">Signal</keyword>